<gene>
    <name evidence="1" type="ORF">MENTE1834_LOCUS2931</name>
</gene>
<sequence>MEEGMFGIVRQTYQKDEGVVSIAGCRSLAKTLRERAYGSGLGLFFCNCECGFLKRNFELRIASCGIFFFDCAQPCYR</sequence>
<proteinExistence type="predicted"/>
<name>A0ACB0XSF8_MELEN</name>
<protein>
    <submittedName>
        <fullName evidence="1">Uncharacterized protein</fullName>
    </submittedName>
</protein>
<evidence type="ECO:0000313" key="2">
    <source>
        <dbReference type="Proteomes" id="UP001497535"/>
    </source>
</evidence>
<comment type="caution">
    <text evidence="1">The sequence shown here is derived from an EMBL/GenBank/DDBJ whole genome shotgun (WGS) entry which is preliminary data.</text>
</comment>
<accession>A0ACB0XSF8</accession>
<keyword evidence="2" id="KW-1185">Reference proteome</keyword>
<dbReference type="Proteomes" id="UP001497535">
    <property type="component" value="Unassembled WGS sequence"/>
</dbReference>
<reference evidence="1" key="1">
    <citation type="submission" date="2023-11" db="EMBL/GenBank/DDBJ databases">
        <authorList>
            <person name="Poullet M."/>
        </authorList>
    </citation>
    <scope>NUCLEOTIDE SEQUENCE</scope>
    <source>
        <strain evidence="1">E1834</strain>
    </source>
</reference>
<dbReference type="EMBL" id="CAVMJV010000002">
    <property type="protein sequence ID" value="CAK5015168.1"/>
    <property type="molecule type" value="Genomic_DNA"/>
</dbReference>
<organism evidence="1 2">
    <name type="scientific">Meloidogyne enterolobii</name>
    <name type="common">Root-knot nematode worm</name>
    <name type="synonym">Meloidogyne mayaguensis</name>
    <dbReference type="NCBI Taxonomy" id="390850"/>
    <lineage>
        <taxon>Eukaryota</taxon>
        <taxon>Metazoa</taxon>
        <taxon>Ecdysozoa</taxon>
        <taxon>Nematoda</taxon>
        <taxon>Chromadorea</taxon>
        <taxon>Rhabditida</taxon>
        <taxon>Tylenchina</taxon>
        <taxon>Tylenchomorpha</taxon>
        <taxon>Tylenchoidea</taxon>
        <taxon>Meloidogynidae</taxon>
        <taxon>Meloidogyninae</taxon>
        <taxon>Meloidogyne</taxon>
    </lineage>
</organism>
<evidence type="ECO:0000313" key="1">
    <source>
        <dbReference type="EMBL" id="CAK5015168.1"/>
    </source>
</evidence>